<feature type="region of interest" description="Disordered" evidence="1">
    <location>
        <begin position="45"/>
        <end position="69"/>
    </location>
</feature>
<dbReference type="Proteomes" id="UP000654918">
    <property type="component" value="Unassembled WGS sequence"/>
</dbReference>
<reference evidence="2" key="1">
    <citation type="journal article" date="2020" name="Phytopathology">
        <title>Genome Sequence Resources of Colletotrichum truncatum, C. plurivorum, C. musicola, and C. sojae: Four Species Pathogenic to Soybean (Glycine max).</title>
        <authorList>
            <person name="Rogerio F."/>
            <person name="Boufleur T.R."/>
            <person name="Ciampi-Guillardi M."/>
            <person name="Sukno S.A."/>
            <person name="Thon M.R."/>
            <person name="Massola Junior N.S."/>
            <person name="Baroncelli R."/>
        </authorList>
    </citation>
    <scope>NUCLEOTIDE SEQUENCE</scope>
    <source>
        <strain evidence="2">LFN00145</strain>
    </source>
</reference>
<evidence type="ECO:0000256" key="1">
    <source>
        <dbReference type="SAM" id="MobiDB-lite"/>
    </source>
</evidence>
<protein>
    <submittedName>
        <fullName evidence="2">Uncharacterized protein</fullName>
    </submittedName>
</protein>
<dbReference type="AlphaFoldDB" id="A0A8H6NN38"/>
<sequence length="179" mass="19501">MTELHNACPCAPWDGNPGGRSTTVTISSIRTLTFIHSNLLVQPRPSVRQPGQANLDSVKPTAMTSPRPERFGRTNAAVLSFTHSEFSAPCPWVPRAWETDASREKRPYLSDPESAQASDNFNLVLVRRMRPGLRPAKSASTNRPPIRCSAISNRVSYSSSAAPGVQANALLLLLLLLLL</sequence>
<evidence type="ECO:0000313" key="3">
    <source>
        <dbReference type="Proteomes" id="UP000654918"/>
    </source>
</evidence>
<accession>A0A8H6NN38</accession>
<keyword evidence="3" id="KW-1185">Reference proteome</keyword>
<dbReference type="EMBL" id="WIGO01000012">
    <property type="protein sequence ID" value="KAF6839539.1"/>
    <property type="molecule type" value="Genomic_DNA"/>
</dbReference>
<proteinExistence type="predicted"/>
<evidence type="ECO:0000313" key="2">
    <source>
        <dbReference type="EMBL" id="KAF6839539.1"/>
    </source>
</evidence>
<organism evidence="2 3">
    <name type="scientific">Colletotrichum plurivorum</name>
    <dbReference type="NCBI Taxonomy" id="2175906"/>
    <lineage>
        <taxon>Eukaryota</taxon>
        <taxon>Fungi</taxon>
        <taxon>Dikarya</taxon>
        <taxon>Ascomycota</taxon>
        <taxon>Pezizomycotina</taxon>
        <taxon>Sordariomycetes</taxon>
        <taxon>Hypocreomycetidae</taxon>
        <taxon>Glomerellales</taxon>
        <taxon>Glomerellaceae</taxon>
        <taxon>Colletotrichum</taxon>
        <taxon>Colletotrichum orchidearum species complex</taxon>
    </lineage>
</organism>
<gene>
    <name evidence="2" type="ORF">CPLU01_01676</name>
</gene>
<comment type="caution">
    <text evidence="2">The sequence shown here is derived from an EMBL/GenBank/DDBJ whole genome shotgun (WGS) entry which is preliminary data.</text>
</comment>
<name>A0A8H6NN38_9PEZI</name>